<keyword evidence="1" id="KW-0732">Signal</keyword>
<evidence type="ECO:0000259" key="2">
    <source>
        <dbReference type="Pfam" id="PF20448"/>
    </source>
</evidence>
<dbReference type="Proteomes" id="UP001597533">
    <property type="component" value="Unassembled WGS sequence"/>
</dbReference>
<sequence>MKNLIYLIALLIGITSCRAQEVVNLNTLNQGNNENKYFKDLDNNFTPFIGIWQYQNGNQIFRITLWKVEMVESKNGIKPSYFKDRINGHYEIIEVNTFGEETVIKTSNKNIKNSTTPYLPVITGGSIDGTNLGGSILDNTVDDSSRFSAFGIEGGFTFQIIPSTTPLQANWSCDIRNSLQLSDYPTVFSFPNNITLTKME</sequence>
<keyword evidence="4" id="KW-1185">Reference proteome</keyword>
<reference evidence="4" key="1">
    <citation type="journal article" date="2019" name="Int. J. Syst. Evol. Microbiol.">
        <title>The Global Catalogue of Microorganisms (GCM) 10K type strain sequencing project: providing services to taxonomists for standard genome sequencing and annotation.</title>
        <authorList>
            <consortium name="The Broad Institute Genomics Platform"/>
            <consortium name="The Broad Institute Genome Sequencing Center for Infectious Disease"/>
            <person name="Wu L."/>
            <person name="Ma J."/>
        </authorList>
    </citation>
    <scope>NUCLEOTIDE SEQUENCE [LARGE SCALE GENOMIC DNA]</scope>
    <source>
        <strain evidence="4">KCTC 32141</strain>
    </source>
</reference>
<gene>
    <name evidence="3" type="ORF">ACFS5M_12320</name>
</gene>
<dbReference type="RefSeq" id="WP_183490446.1">
    <property type="nucleotide sequence ID" value="NZ_JBHUOV010000010.1"/>
</dbReference>
<dbReference type="EMBL" id="JBHUOV010000010">
    <property type="protein sequence ID" value="MFD2824458.1"/>
    <property type="molecule type" value="Genomic_DNA"/>
</dbReference>
<comment type="caution">
    <text evidence="3">The sequence shown here is derived from an EMBL/GenBank/DDBJ whole genome shotgun (WGS) entry which is preliminary data.</text>
</comment>
<protein>
    <submittedName>
        <fullName evidence="3">DUF6705 family protein</fullName>
    </submittedName>
</protein>
<evidence type="ECO:0000256" key="1">
    <source>
        <dbReference type="SAM" id="SignalP"/>
    </source>
</evidence>
<accession>A0ABW5WNX3</accession>
<feature type="chain" id="PRO_5046441023" evidence="1">
    <location>
        <begin position="20"/>
        <end position="200"/>
    </location>
</feature>
<evidence type="ECO:0000313" key="3">
    <source>
        <dbReference type="EMBL" id="MFD2824458.1"/>
    </source>
</evidence>
<feature type="domain" description="DUF6705" evidence="2">
    <location>
        <begin position="1"/>
        <end position="198"/>
    </location>
</feature>
<dbReference type="PROSITE" id="PS51257">
    <property type="entry name" value="PROKAR_LIPOPROTEIN"/>
    <property type="match status" value="1"/>
</dbReference>
<dbReference type="Pfam" id="PF20448">
    <property type="entry name" value="DUF6705"/>
    <property type="match status" value="1"/>
</dbReference>
<name>A0ABW5WNX3_9FLAO</name>
<proteinExistence type="predicted"/>
<dbReference type="InterPro" id="IPR046551">
    <property type="entry name" value="DUF6705"/>
</dbReference>
<evidence type="ECO:0000313" key="4">
    <source>
        <dbReference type="Proteomes" id="UP001597533"/>
    </source>
</evidence>
<feature type="signal peptide" evidence="1">
    <location>
        <begin position="1"/>
        <end position="19"/>
    </location>
</feature>
<organism evidence="3 4">
    <name type="scientific">Lacinutrix iliipiscaria</name>
    <dbReference type="NCBI Taxonomy" id="1230532"/>
    <lineage>
        <taxon>Bacteria</taxon>
        <taxon>Pseudomonadati</taxon>
        <taxon>Bacteroidota</taxon>
        <taxon>Flavobacteriia</taxon>
        <taxon>Flavobacteriales</taxon>
        <taxon>Flavobacteriaceae</taxon>
        <taxon>Lacinutrix</taxon>
    </lineage>
</organism>